<name>A0A9J5Z6A8_SOLCO</name>
<dbReference type="InterPro" id="IPR055411">
    <property type="entry name" value="LRR_FXL15/At3g58940/PEG3-like"/>
</dbReference>
<dbReference type="PROSITE" id="PS50181">
    <property type="entry name" value="FBOX"/>
    <property type="match status" value="1"/>
</dbReference>
<dbReference type="InterPro" id="IPR036047">
    <property type="entry name" value="F-box-like_dom_sf"/>
</dbReference>
<reference evidence="2 3" key="1">
    <citation type="submission" date="2020-09" db="EMBL/GenBank/DDBJ databases">
        <title>De no assembly of potato wild relative species, Solanum commersonii.</title>
        <authorList>
            <person name="Cho K."/>
        </authorList>
    </citation>
    <scope>NUCLEOTIDE SEQUENCE [LARGE SCALE GENOMIC DNA]</scope>
    <source>
        <strain evidence="2">LZ3.2</strain>
        <tissue evidence="2">Leaf</tissue>
    </source>
</reference>
<dbReference type="PANTHER" id="PTHR31639:SF310">
    <property type="entry name" value="F-BOX DOMAIN-CONTAINING PROTEIN"/>
    <property type="match status" value="1"/>
</dbReference>
<feature type="domain" description="F-box" evidence="1">
    <location>
        <begin position="10"/>
        <end position="63"/>
    </location>
</feature>
<evidence type="ECO:0000313" key="2">
    <source>
        <dbReference type="EMBL" id="KAG5608170.1"/>
    </source>
</evidence>
<evidence type="ECO:0000259" key="1">
    <source>
        <dbReference type="PROSITE" id="PS50181"/>
    </source>
</evidence>
<dbReference type="SUPFAM" id="SSF81383">
    <property type="entry name" value="F-box domain"/>
    <property type="match status" value="1"/>
</dbReference>
<organism evidence="2 3">
    <name type="scientific">Solanum commersonii</name>
    <name type="common">Commerson's wild potato</name>
    <name type="synonym">Commerson's nightshade</name>
    <dbReference type="NCBI Taxonomy" id="4109"/>
    <lineage>
        <taxon>Eukaryota</taxon>
        <taxon>Viridiplantae</taxon>
        <taxon>Streptophyta</taxon>
        <taxon>Embryophyta</taxon>
        <taxon>Tracheophyta</taxon>
        <taxon>Spermatophyta</taxon>
        <taxon>Magnoliopsida</taxon>
        <taxon>eudicotyledons</taxon>
        <taxon>Gunneridae</taxon>
        <taxon>Pentapetalae</taxon>
        <taxon>asterids</taxon>
        <taxon>lamiids</taxon>
        <taxon>Solanales</taxon>
        <taxon>Solanaceae</taxon>
        <taxon>Solanoideae</taxon>
        <taxon>Solaneae</taxon>
        <taxon>Solanum</taxon>
    </lineage>
</organism>
<dbReference type="InterPro" id="IPR032675">
    <property type="entry name" value="LRR_dom_sf"/>
</dbReference>
<dbReference type="OrthoDB" id="1274461at2759"/>
<dbReference type="SUPFAM" id="SSF52047">
    <property type="entry name" value="RNI-like"/>
    <property type="match status" value="2"/>
</dbReference>
<sequence length="680" mass="77515">MTEAPCRRTCDIISNLPDDVTDVILMCLPLQDAIRTSILSRKWRYRWAKVPKLTLNHTLWEYTSTCKVRARLNSRILYHLFSLRQGPINECRISNIPEPIHFHEIDNLIFFVSRNELEQLVLELPKGEKYKLPSSVFTCSKMRHLTLHYCVVNPPPTFQAFSKLIRLQLLNVAISDKSLENLISRCPMLEDMELDIADPLNYIEINAPKLRSLNFGSKLNSICFKNTPLLTDVSIIVANDVNHDSANRGTCNLVEFFGSLPALKNLCLGHSIIKTLITGIIDRIPVKLPMPLVNLRQIYLFDICLSDLDEIRCLLCLIKSSPYLEEIIVIINQAINKEGGDDLPALKLLEAQYDSGIKLNRLTKVRLIDVNGTKVEMEFIKLLLATSPMLEKMMISPYYIEPESPQTLVEILKEVNKFQRASSQARKCQEELAIESAICLSMQLMIFLRVCLCEMLLGPVFCRQNRGMTGPKFQNLLLMNHSGKIYQPVKQGPIKECRISIPKSKYFPEVDNLIFFLSRNGIEYLVLELPKGEKYKLPSSVFTSSKMIHLTLHYCVINLPTTFQLFGKLLRLQLFNVSISEKHLEKLISRCPLLEDMELDISNPLNYIQVNAPNLKFLNFGSKIISICFKNTPLLADVSIMADNVNHGPVEDGVNHGPVKLIVGDDNPRLEYFIIKILSN</sequence>
<dbReference type="Proteomes" id="UP000824120">
    <property type="component" value="Chromosome 4"/>
</dbReference>
<dbReference type="InterPro" id="IPR001810">
    <property type="entry name" value="F-box_dom"/>
</dbReference>
<dbReference type="PANTHER" id="PTHR31639">
    <property type="entry name" value="F-BOX PROTEIN-LIKE"/>
    <property type="match status" value="1"/>
</dbReference>
<evidence type="ECO:0000313" key="3">
    <source>
        <dbReference type="Proteomes" id="UP000824120"/>
    </source>
</evidence>
<comment type="caution">
    <text evidence="2">The sequence shown here is derived from an EMBL/GenBank/DDBJ whole genome shotgun (WGS) entry which is preliminary data.</text>
</comment>
<dbReference type="EMBL" id="JACXVP010000004">
    <property type="protein sequence ID" value="KAG5608170.1"/>
    <property type="molecule type" value="Genomic_DNA"/>
</dbReference>
<dbReference type="Gene3D" id="3.80.10.10">
    <property type="entry name" value="Ribonuclease Inhibitor"/>
    <property type="match status" value="1"/>
</dbReference>
<accession>A0A9J5Z6A8</accession>
<dbReference type="Pfam" id="PF00646">
    <property type="entry name" value="F-box"/>
    <property type="match status" value="1"/>
</dbReference>
<dbReference type="Pfam" id="PF24758">
    <property type="entry name" value="LRR_At5g56370"/>
    <property type="match status" value="2"/>
</dbReference>
<protein>
    <recommendedName>
        <fullName evidence="1">F-box domain-containing protein</fullName>
    </recommendedName>
</protein>
<proteinExistence type="predicted"/>
<dbReference type="AlphaFoldDB" id="A0A9J5Z6A8"/>
<gene>
    <name evidence="2" type="ORF">H5410_019451</name>
</gene>
<keyword evidence="3" id="KW-1185">Reference proteome</keyword>